<sequence length="292" mass="32712">MKGRNLSLGLIFIALGTLWILGNMEIINFSVFDIMRSFFNLWPLILIIIGINISIKNNTLKTILWILFIVIVIGYSFYINDSSYEKSRYVEEEVVEMNEDTIKGKLNLDLGATKYDVVSKDNENNLAYIKSNKNYQIKESLNNSSQILTISNDLSHSFSDDNKLNVNINNNIIWSIDIDTGASNGELNLENVKVQNLDLDMGAGKIDAKLGSLNNTTYINIESGASKIVLNIPEDAGLKIEMDGALNSTNIDDLNLVQNADDILVSQDYAEKETKFDVKVDMGVGSFKINRY</sequence>
<dbReference type="Pfam" id="PF22570">
    <property type="entry name" value="LiaF-TM"/>
    <property type="match status" value="1"/>
</dbReference>
<evidence type="ECO:0000259" key="2">
    <source>
        <dbReference type="Pfam" id="PF22570"/>
    </source>
</evidence>
<evidence type="ECO:0000256" key="1">
    <source>
        <dbReference type="SAM" id="Phobius"/>
    </source>
</evidence>
<comment type="caution">
    <text evidence="3">The sequence shown here is derived from an EMBL/GenBank/DDBJ whole genome shotgun (WGS) entry which is preliminary data.</text>
</comment>
<gene>
    <name evidence="3" type="ORF">D3Z33_09935</name>
</gene>
<organism evidence="3 4">
    <name type="scientific">Senegalia massiliensis</name>
    <dbReference type="NCBI Taxonomy" id="1720316"/>
    <lineage>
        <taxon>Bacteria</taxon>
        <taxon>Bacillati</taxon>
        <taxon>Bacillota</taxon>
        <taxon>Clostridia</taxon>
        <taxon>Eubacteriales</taxon>
        <taxon>Clostridiaceae</taxon>
        <taxon>Senegalia</taxon>
    </lineage>
</organism>
<dbReference type="AlphaFoldDB" id="A0A845QY30"/>
<feature type="domain" description="LiaF transmembrane" evidence="2">
    <location>
        <begin position="8"/>
        <end position="80"/>
    </location>
</feature>
<protein>
    <recommendedName>
        <fullName evidence="2">LiaF transmembrane domain-containing protein</fullName>
    </recommendedName>
</protein>
<reference evidence="3 4" key="1">
    <citation type="submission" date="2018-08" db="EMBL/GenBank/DDBJ databases">
        <title>Murine metabolic-syndrome-specific gut microbial biobank.</title>
        <authorList>
            <person name="Liu C."/>
        </authorList>
    </citation>
    <scope>NUCLEOTIDE SEQUENCE [LARGE SCALE GENOMIC DNA]</scope>
    <source>
        <strain evidence="3 4">583</strain>
    </source>
</reference>
<feature type="transmembrane region" description="Helical" evidence="1">
    <location>
        <begin position="38"/>
        <end position="56"/>
    </location>
</feature>
<dbReference type="RefSeq" id="WP_160197633.1">
    <property type="nucleotide sequence ID" value="NZ_QXXA01000010.1"/>
</dbReference>
<proteinExistence type="predicted"/>
<dbReference type="Proteomes" id="UP000467132">
    <property type="component" value="Unassembled WGS sequence"/>
</dbReference>
<dbReference type="InterPro" id="IPR054331">
    <property type="entry name" value="LiaF_TM"/>
</dbReference>
<evidence type="ECO:0000313" key="4">
    <source>
        <dbReference type="Proteomes" id="UP000467132"/>
    </source>
</evidence>
<keyword evidence="1" id="KW-1133">Transmembrane helix</keyword>
<name>A0A845QY30_9CLOT</name>
<feature type="transmembrane region" description="Helical" evidence="1">
    <location>
        <begin position="6"/>
        <end position="26"/>
    </location>
</feature>
<dbReference type="EMBL" id="QXXA01000010">
    <property type="protein sequence ID" value="NBI07171.1"/>
    <property type="molecule type" value="Genomic_DNA"/>
</dbReference>
<accession>A0A845QY30</accession>
<keyword evidence="1" id="KW-0472">Membrane</keyword>
<dbReference type="OrthoDB" id="1950287at2"/>
<keyword evidence="4" id="KW-1185">Reference proteome</keyword>
<feature type="transmembrane region" description="Helical" evidence="1">
    <location>
        <begin position="62"/>
        <end position="79"/>
    </location>
</feature>
<keyword evidence="1" id="KW-0812">Transmembrane</keyword>
<evidence type="ECO:0000313" key="3">
    <source>
        <dbReference type="EMBL" id="NBI07171.1"/>
    </source>
</evidence>